<organism evidence="6 7">
    <name type="scientific">Paraconexibacter antarcticus</name>
    <dbReference type="NCBI Taxonomy" id="2949664"/>
    <lineage>
        <taxon>Bacteria</taxon>
        <taxon>Bacillati</taxon>
        <taxon>Actinomycetota</taxon>
        <taxon>Thermoleophilia</taxon>
        <taxon>Solirubrobacterales</taxon>
        <taxon>Paraconexibacteraceae</taxon>
        <taxon>Paraconexibacter</taxon>
    </lineage>
</organism>
<reference evidence="6 7" key="1">
    <citation type="submission" date="2022-06" db="EMBL/GenBank/DDBJ databases">
        <title>Paraconexibacter antarcticus.</title>
        <authorList>
            <person name="Kim C.S."/>
        </authorList>
    </citation>
    <scope>NUCLEOTIDE SEQUENCE [LARGE SCALE GENOMIC DNA]</scope>
    <source>
        <strain evidence="6 7">02-257</strain>
    </source>
</reference>
<gene>
    <name evidence="6" type="ORF">NBH00_01290</name>
</gene>
<dbReference type="PRINTS" id="PR00465">
    <property type="entry name" value="EP450IV"/>
</dbReference>
<dbReference type="PANTHER" id="PTHR24305">
    <property type="entry name" value="CYTOCHROME P450"/>
    <property type="match status" value="1"/>
</dbReference>
<evidence type="ECO:0000256" key="2">
    <source>
        <dbReference type="ARBA" id="ARBA00010617"/>
    </source>
</evidence>
<dbReference type="Pfam" id="PF00067">
    <property type="entry name" value="p450"/>
    <property type="match status" value="2"/>
</dbReference>
<evidence type="ECO:0000313" key="7">
    <source>
        <dbReference type="Proteomes" id="UP001056035"/>
    </source>
</evidence>
<sequence>MSSALAGPKPLKTSPVLKIASDLRRERQATTPFPPGETRFSMRRTQRFAATPLPVLLEAYAQHGPVFTLRILHGNTIFALGPEANHHMLVSNARNFSWREGYMSDLFPLLGDGLLTIDGEFHRRSRQIMLPAFHREQIAASTAVIHEEVGRALDPWQAGQRLDLYEWTRELALRIAMRALFGLRSETAPQAAHDFEEALGFYAKDYLLQALRGPGSPFARMRAARARLDVLIHGEIDRRRATGERGTDILSLLLDARDEDGSSLSRAHVRDEVMTLLFAGHDTTTSTISFLFHELSHHPQHATAPLDLLLDETLRLYPPAWIGPRRTIEQCVIAGVRVPGGVPVNYCSWASHRLPDVWEAPHVFDPGRFAPGRREQIPKGAYVPFGGGSRTCIGMRFAQAEIDVIARAILDRWRLELEPGYRLSIRQMPTISPRAGMPMTVRAAA</sequence>
<keyword evidence="4 5" id="KW-0408">Iron</keyword>
<evidence type="ECO:0000256" key="5">
    <source>
        <dbReference type="RuleBase" id="RU000461"/>
    </source>
</evidence>
<dbReference type="InterPro" id="IPR036396">
    <property type="entry name" value="Cyt_P450_sf"/>
</dbReference>
<evidence type="ECO:0000313" key="6">
    <source>
        <dbReference type="EMBL" id="UTI64855.1"/>
    </source>
</evidence>
<keyword evidence="7" id="KW-1185">Reference proteome</keyword>
<evidence type="ECO:0000256" key="3">
    <source>
        <dbReference type="ARBA" id="ARBA00022723"/>
    </source>
</evidence>
<comment type="cofactor">
    <cofactor evidence="1">
        <name>heme</name>
        <dbReference type="ChEBI" id="CHEBI:30413"/>
    </cofactor>
</comment>
<accession>A0ABY5DTQ3</accession>
<evidence type="ECO:0000256" key="4">
    <source>
        <dbReference type="ARBA" id="ARBA00023004"/>
    </source>
</evidence>
<keyword evidence="5" id="KW-0503">Monooxygenase</keyword>
<proteinExistence type="inferred from homology"/>
<dbReference type="PROSITE" id="PS00086">
    <property type="entry name" value="CYTOCHROME_P450"/>
    <property type="match status" value="1"/>
</dbReference>
<dbReference type="PANTHER" id="PTHR24305:SF166">
    <property type="entry name" value="CYTOCHROME P450 12A4, MITOCHONDRIAL-RELATED"/>
    <property type="match status" value="1"/>
</dbReference>
<evidence type="ECO:0000256" key="1">
    <source>
        <dbReference type="ARBA" id="ARBA00001971"/>
    </source>
</evidence>
<comment type="similarity">
    <text evidence="2 5">Belongs to the cytochrome P450 family.</text>
</comment>
<dbReference type="InterPro" id="IPR002403">
    <property type="entry name" value="Cyt_P450_E_grp-IV"/>
</dbReference>
<keyword evidence="3 5" id="KW-0479">Metal-binding</keyword>
<name>A0ABY5DTQ3_9ACTN</name>
<dbReference type="Gene3D" id="1.10.630.10">
    <property type="entry name" value="Cytochrome P450"/>
    <property type="match status" value="2"/>
</dbReference>
<dbReference type="InterPro" id="IPR017972">
    <property type="entry name" value="Cyt_P450_CS"/>
</dbReference>
<dbReference type="PRINTS" id="PR00385">
    <property type="entry name" value="P450"/>
</dbReference>
<dbReference type="EMBL" id="CP098502">
    <property type="protein sequence ID" value="UTI64855.1"/>
    <property type="molecule type" value="Genomic_DNA"/>
</dbReference>
<keyword evidence="5" id="KW-0560">Oxidoreductase</keyword>
<dbReference type="InterPro" id="IPR001128">
    <property type="entry name" value="Cyt_P450"/>
</dbReference>
<protein>
    <submittedName>
        <fullName evidence="6">Cytochrome P450</fullName>
    </submittedName>
</protein>
<dbReference type="RefSeq" id="WP_254571552.1">
    <property type="nucleotide sequence ID" value="NZ_CP098502.1"/>
</dbReference>
<keyword evidence="5" id="KW-0349">Heme</keyword>
<dbReference type="SUPFAM" id="SSF48264">
    <property type="entry name" value="Cytochrome P450"/>
    <property type="match status" value="1"/>
</dbReference>
<dbReference type="InterPro" id="IPR050121">
    <property type="entry name" value="Cytochrome_P450_monoxygenase"/>
</dbReference>
<dbReference type="Proteomes" id="UP001056035">
    <property type="component" value="Chromosome"/>
</dbReference>